<evidence type="ECO:0000256" key="2">
    <source>
        <dbReference type="ARBA" id="ARBA00022691"/>
    </source>
</evidence>
<dbReference type="PROSITE" id="PS51918">
    <property type="entry name" value="RADICAL_SAM"/>
    <property type="match status" value="1"/>
</dbReference>
<dbReference type="GO" id="GO:0003824">
    <property type="term" value="F:catalytic activity"/>
    <property type="evidence" value="ECO:0007669"/>
    <property type="project" value="InterPro"/>
</dbReference>
<dbReference type="Pfam" id="PF04055">
    <property type="entry name" value="Radical_SAM"/>
    <property type="match status" value="1"/>
</dbReference>
<dbReference type="InterPro" id="IPR013785">
    <property type="entry name" value="Aldolase_TIM"/>
</dbReference>
<dbReference type="SUPFAM" id="SSF102114">
    <property type="entry name" value="Radical SAM enzymes"/>
    <property type="match status" value="1"/>
</dbReference>
<organism evidence="7 8">
    <name type="scientific">Seleniivibrio woodruffii</name>
    <dbReference type="NCBI Taxonomy" id="1078050"/>
    <lineage>
        <taxon>Bacteria</taxon>
        <taxon>Pseudomonadati</taxon>
        <taxon>Deferribacterota</taxon>
        <taxon>Deferribacteres</taxon>
        <taxon>Deferribacterales</taxon>
        <taxon>Geovibrionaceae</taxon>
        <taxon>Seleniivibrio</taxon>
    </lineage>
</organism>
<evidence type="ECO:0000256" key="4">
    <source>
        <dbReference type="ARBA" id="ARBA00023004"/>
    </source>
</evidence>
<dbReference type="InterPro" id="IPR007197">
    <property type="entry name" value="rSAM"/>
</dbReference>
<dbReference type="Proteomes" id="UP000294614">
    <property type="component" value="Unassembled WGS sequence"/>
</dbReference>
<evidence type="ECO:0000256" key="1">
    <source>
        <dbReference type="ARBA" id="ARBA00001966"/>
    </source>
</evidence>
<dbReference type="PANTHER" id="PTHR11228:SF7">
    <property type="entry name" value="PQQA PEPTIDE CYCLASE"/>
    <property type="match status" value="1"/>
</dbReference>
<evidence type="ECO:0000313" key="8">
    <source>
        <dbReference type="Proteomes" id="UP000294614"/>
    </source>
</evidence>
<comment type="caution">
    <text evidence="7">The sequence shown here is derived from an EMBL/GenBank/DDBJ whole genome shotgun (WGS) entry which is preliminary data.</text>
</comment>
<dbReference type="OrthoDB" id="7021155at2"/>
<feature type="domain" description="Radical SAM core" evidence="6">
    <location>
        <begin position="17"/>
        <end position="244"/>
    </location>
</feature>
<dbReference type="SFLD" id="SFLDS00029">
    <property type="entry name" value="Radical_SAM"/>
    <property type="match status" value="1"/>
</dbReference>
<reference evidence="7 8" key="1">
    <citation type="submission" date="2019-03" db="EMBL/GenBank/DDBJ databases">
        <title>Genomic Encyclopedia of Type Strains, Phase IV (KMG-IV): sequencing the most valuable type-strain genomes for metagenomic binning, comparative biology and taxonomic classification.</title>
        <authorList>
            <person name="Goeker M."/>
        </authorList>
    </citation>
    <scope>NUCLEOTIDE SEQUENCE [LARGE SCALE GENOMIC DNA]</scope>
    <source>
        <strain evidence="7 8">DSM 24984</strain>
    </source>
</reference>
<comment type="cofactor">
    <cofactor evidence="1">
        <name>[4Fe-4S] cluster</name>
        <dbReference type="ChEBI" id="CHEBI:49883"/>
    </cofactor>
</comment>
<dbReference type="CDD" id="cd01335">
    <property type="entry name" value="Radical_SAM"/>
    <property type="match status" value="1"/>
</dbReference>
<dbReference type="PANTHER" id="PTHR11228">
    <property type="entry name" value="RADICAL SAM DOMAIN PROTEIN"/>
    <property type="match status" value="1"/>
</dbReference>
<dbReference type="SFLD" id="SFLDG01067">
    <property type="entry name" value="SPASM/twitch_domain_containing"/>
    <property type="match status" value="1"/>
</dbReference>
<dbReference type="GO" id="GO:0006783">
    <property type="term" value="P:heme biosynthetic process"/>
    <property type="evidence" value="ECO:0007669"/>
    <property type="project" value="TreeGrafter"/>
</dbReference>
<dbReference type="InterPro" id="IPR058240">
    <property type="entry name" value="rSAM_sf"/>
</dbReference>
<dbReference type="GO" id="GO:0051536">
    <property type="term" value="F:iron-sulfur cluster binding"/>
    <property type="evidence" value="ECO:0007669"/>
    <property type="project" value="UniProtKB-KW"/>
</dbReference>
<dbReference type="AlphaFoldDB" id="A0A4R1KBF7"/>
<protein>
    <submittedName>
        <fullName evidence="7">MoaA/NifB/PqqE/SkfB family radical SAM enzyme</fullName>
    </submittedName>
</protein>
<dbReference type="InterPro" id="IPR050377">
    <property type="entry name" value="Radical_SAM_PqqE_MftC-like"/>
</dbReference>
<keyword evidence="3" id="KW-0479">Metal-binding</keyword>
<keyword evidence="4" id="KW-0408">Iron</keyword>
<name>A0A4R1KBF7_9BACT</name>
<sequence length="418" mass="48171">MTFQFFRELGVSLPALIRGRAPAQLIIQTTDMCNAGCPQCGMRAQEKFKRSKLNTESMTAIIDRAAKNRVRALSFTGGEPFLFQDTLLNLISYARYKGIPYIRTGTNGFMFMNSHQKGFLDKMRRFARDLRNSGLYTFWISLDTWDAKTHEKNRNLEGVIDGIRTALLVFREEGIYPSANLGINRSIVKESITVDENSPEAEKNRFYEAYREGFAKFYSFAAGLGFTIANACYPMSMQEGAVYKAESSDNLVSYNDTEKYLLFKALYDVIPQFRGEIRIFTPRNSLRMLMRQYKGEKNAGFACYGGIDYFFVNSADGHAYPCGFRAQDDLGDYTQLDTKHTAGKPTCRKCDWECFRDPSNQMGALTEIFRNPLKTAEIFTSDRQFTKDWWSDLFYYFACSMFNFRTPPDYGRMKFFQK</sequence>
<evidence type="ECO:0000259" key="6">
    <source>
        <dbReference type="PROSITE" id="PS51918"/>
    </source>
</evidence>
<gene>
    <name evidence="7" type="ORF">C8D98_0311</name>
</gene>
<evidence type="ECO:0000313" key="7">
    <source>
        <dbReference type="EMBL" id="TCK61805.1"/>
    </source>
</evidence>
<evidence type="ECO:0000256" key="3">
    <source>
        <dbReference type="ARBA" id="ARBA00022723"/>
    </source>
</evidence>
<keyword evidence="5" id="KW-0411">Iron-sulfur</keyword>
<dbReference type="GO" id="GO:0046872">
    <property type="term" value="F:metal ion binding"/>
    <property type="evidence" value="ECO:0007669"/>
    <property type="project" value="UniProtKB-KW"/>
</dbReference>
<keyword evidence="8" id="KW-1185">Reference proteome</keyword>
<proteinExistence type="predicted"/>
<dbReference type="EMBL" id="SMGG01000003">
    <property type="protein sequence ID" value="TCK61805.1"/>
    <property type="molecule type" value="Genomic_DNA"/>
</dbReference>
<keyword evidence="2" id="KW-0949">S-adenosyl-L-methionine</keyword>
<accession>A0A4R1KBF7</accession>
<evidence type="ECO:0000256" key="5">
    <source>
        <dbReference type="ARBA" id="ARBA00023014"/>
    </source>
</evidence>
<dbReference type="Gene3D" id="3.20.20.70">
    <property type="entry name" value="Aldolase class I"/>
    <property type="match status" value="1"/>
</dbReference>
<dbReference type="RefSeq" id="WP_132871385.1">
    <property type="nucleotide sequence ID" value="NZ_SMGG01000003.1"/>
</dbReference>